<protein>
    <submittedName>
        <fullName evidence="2">Uncharacterized protein</fullName>
    </submittedName>
</protein>
<keyword evidence="1" id="KW-0472">Membrane</keyword>
<feature type="transmembrane region" description="Helical" evidence="1">
    <location>
        <begin position="21"/>
        <end position="49"/>
    </location>
</feature>
<accession>A0A653C470</accession>
<dbReference type="AlphaFoldDB" id="A0A653C470"/>
<evidence type="ECO:0000313" key="2">
    <source>
        <dbReference type="EMBL" id="VEN42707.1"/>
    </source>
</evidence>
<evidence type="ECO:0000256" key="1">
    <source>
        <dbReference type="SAM" id="Phobius"/>
    </source>
</evidence>
<name>A0A653C470_CALMS</name>
<sequence>MRTHQFVYRHFHYISVIFTRYRFAALPSLPAVILIRLFVCGACTSFVIANYNLTQPLFDIFSVNPSLNKFDAING</sequence>
<gene>
    <name evidence="2" type="ORF">CALMAC_LOCUS6099</name>
</gene>
<keyword evidence="3" id="KW-1185">Reference proteome</keyword>
<evidence type="ECO:0000313" key="3">
    <source>
        <dbReference type="Proteomes" id="UP000410492"/>
    </source>
</evidence>
<dbReference type="OrthoDB" id="10251574at2759"/>
<reference evidence="2 3" key="1">
    <citation type="submission" date="2019-01" db="EMBL/GenBank/DDBJ databases">
        <authorList>
            <person name="Sayadi A."/>
        </authorList>
    </citation>
    <scope>NUCLEOTIDE SEQUENCE [LARGE SCALE GENOMIC DNA]</scope>
</reference>
<keyword evidence="1" id="KW-1133">Transmembrane helix</keyword>
<organism evidence="2 3">
    <name type="scientific">Callosobruchus maculatus</name>
    <name type="common">Southern cowpea weevil</name>
    <name type="synonym">Pulse bruchid</name>
    <dbReference type="NCBI Taxonomy" id="64391"/>
    <lineage>
        <taxon>Eukaryota</taxon>
        <taxon>Metazoa</taxon>
        <taxon>Ecdysozoa</taxon>
        <taxon>Arthropoda</taxon>
        <taxon>Hexapoda</taxon>
        <taxon>Insecta</taxon>
        <taxon>Pterygota</taxon>
        <taxon>Neoptera</taxon>
        <taxon>Endopterygota</taxon>
        <taxon>Coleoptera</taxon>
        <taxon>Polyphaga</taxon>
        <taxon>Cucujiformia</taxon>
        <taxon>Chrysomeloidea</taxon>
        <taxon>Chrysomelidae</taxon>
        <taxon>Bruchinae</taxon>
        <taxon>Bruchini</taxon>
        <taxon>Callosobruchus</taxon>
    </lineage>
</organism>
<dbReference type="EMBL" id="CAACVG010006943">
    <property type="protein sequence ID" value="VEN42707.1"/>
    <property type="molecule type" value="Genomic_DNA"/>
</dbReference>
<keyword evidence="1" id="KW-0812">Transmembrane</keyword>
<dbReference type="Proteomes" id="UP000410492">
    <property type="component" value="Unassembled WGS sequence"/>
</dbReference>
<proteinExistence type="predicted"/>